<evidence type="ECO:0000313" key="2">
    <source>
        <dbReference type="EMBL" id="TEB32944.1"/>
    </source>
</evidence>
<feature type="transmembrane region" description="Helical" evidence="1">
    <location>
        <begin position="22"/>
        <end position="41"/>
    </location>
</feature>
<keyword evidence="3" id="KW-1185">Reference proteome</keyword>
<dbReference type="Proteomes" id="UP000298030">
    <property type="component" value="Unassembled WGS sequence"/>
</dbReference>
<keyword evidence="1" id="KW-0812">Transmembrane</keyword>
<evidence type="ECO:0000313" key="3">
    <source>
        <dbReference type="Proteomes" id="UP000298030"/>
    </source>
</evidence>
<protein>
    <submittedName>
        <fullName evidence="2">Uncharacterized protein</fullName>
    </submittedName>
</protein>
<proteinExistence type="predicted"/>
<keyword evidence="1" id="KW-1133">Transmembrane helix</keyword>
<reference evidence="2 3" key="1">
    <citation type="journal article" date="2019" name="Nat. Ecol. Evol.">
        <title>Megaphylogeny resolves global patterns of mushroom evolution.</title>
        <authorList>
            <person name="Varga T."/>
            <person name="Krizsan K."/>
            <person name="Foldi C."/>
            <person name="Dima B."/>
            <person name="Sanchez-Garcia M."/>
            <person name="Sanchez-Ramirez S."/>
            <person name="Szollosi G.J."/>
            <person name="Szarkandi J.G."/>
            <person name="Papp V."/>
            <person name="Albert L."/>
            <person name="Andreopoulos W."/>
            <person name="Angelini C."/>
            <person name="Antonin V."/>
            <person name="Barry K.W."/>
            <person name="Bougher N.L."/>
            <person name="Buchanan P."/>
            <person name="Buyck B."/>
            <person name="Bense V."/>
            <person name="Catcheside P."/>
            <person name="Chovatia M."/>
            <person name="Cooper J."/>
            <person name="Damon W."/>
            <person name="Desjardin D."/>
            <person name="Finy P."/>
            <person name="Geml J."/>
            <person name="Haridas S."/>
            <person name="Hughes K."/>
            <person name="Justo A."/>
            <person name="Karasinski D."/>
            <person name="Kautmanova I."/>
            <person name="Kiss B."/>
            <person name="Kocsube S."/>
            <person name="Kotiranta H."/>
            <person name="LaButti K.M."/>
            <person name="Lechner B.E."/>
            <person name="Liimatainen K."/>
            <person name="Lipzen A."/>
            <person name="Lukacs Z."/>
            <person name="Mihaltcheva S."/>
            <person name="Morgado L.N."/>
            <person name="Niskanen T."/>
            <person name="Noordeloos M.E."/>
            <person name="Ohm R.A."/>
            <person name="Ortiz-Santana B."/>
            <person name="Ovrebo C."/>
            <person name="Racz N."/>
            <person name="Riley R."/>
            <person name="Savchenko A."/>
            <person name="Shiryaev A."/>
            <person name="Soop K."/>
            <person name="Spirin V."/>
            <person name="Szebenyi C."/>
            <person name="Tomsovsky M."/>
            <person name="Tulloss R.E."/>
            <person name="Uehling J."/>
            <person name="Grigoriev I.V."/>
            <person name="Vagvolgyi C."/>
            <person name="Papp T."/>
            <person name="Martin F.M."/>
            <person name="Miettinen O."/>
            <person name="Hibbett D.S."/>
            <person name="Nagy L.G."/>
        </authorList>
    </citation>
    <scope>NUCLEOTIDE SEQUENCE [LARGE SCALE GENOMIC DNA]</scope>
    <source>
        <strain evidence="2 3">FP101781</strain>
    </source>
</reference>
<comment type="caution">
    <text evidence="2">The sequence shown here is derived from an EMBL/GenBank/DDBJ whole genome shotgun (WGS) entry which is preliminary data.</text>
</comment>
<dbReference type="EMBL" id="QPFP01000014">
    <property type="protein sequence ID" value="TEB32944.1"/>
    <property type="molecule type" value="Genomic_DNA"/>
</dbReference>
<gene>
    <name evidence="2" type="ORF">FA13DRAFT_1708887</name>
</gene>
<sequence length="211" mass="23957">MWELDTLHSDSRFNINPFLDSLSRLTSLISLVIWNIALLLLRVAQDLPNLRHLVVMPGVLSPRPVDQLMKPPLQSLESVAKYNPCLAVLQVALDLTTPIPSSVEISNQRLRILLASTETRDFETFTTSQKFQLVQYFDSLFPHADLDDWYGDESKKGFWDFIRESLLFYRKGHRAGSCLYIATNAGTTQHFGGIEKLISVIVPPFLILLVI</sequence>
<accession>A0A4Y7TG46</accession>
<organism evidence="2 3">
    <name type="scientific">Coprinellus micaceus</name>
    <name type="common">Glistening ink-cap mushroom</name>
    <name type="synonym">Coprinus micaceus</name>
    <dbReference type="NCBI Taxonomy" id="71717"/>
    <lineage>
        <taxon>Eukaryota</taxon>
        <taxon>Fungi</taxon>
        <taxon>Dikarya</taxon>
        <taxon>Basidiomycota</taxon>
        <taxon>Agaricomycotina</taxon>
        <taxon>Agaricomycetes</taxon>
        <taxon>Agaricomycetidae</taxon>
        <taxon>Agaricales</taxon>
        <taxon>Agaricineae</taxon>
        <taxon>Psathyrellaceae</taxon>
        <taxon>Coprinellus</taxon>
    </lineage>
</organism>
<dbReference type="AlphaFoldDB" id="A0A4Y7TG46"/>
<evidence type="ECO:0000256" key="1">
    <source>
        <dbReference type="SAM" id="Phobius"/>
    </source>
</evidence>
<name>A0A4Y7TG46_COPMI</name>
<keyword evidence="1" id="KW-0472">Membrane</keyword>